<evidence type="ECO:0000256" key="1">
    <source>
        <dbReference type="SAM" id="MobiDB-lite"/>
    </source>
</evidence>
<name>A0ABU7L1I2_9ACTN</name>
<organism evidence="2 3">
    <name type="scientific">Nocardiopsis tropica</name>
    <dbReference type="NCBI Taxonomy" id="109330"/>
    <lineage>
        <taxon>Bacteria</taxon>
        <taxon>Bacillati</taxon>
        <taxon>Actinomycetota</taxon>
        <taxon>Actinomycetes</taxon>
        <taxon>Streptosporangiales</taxon>
        <taxon>Nocardiopsidaceae</taxon>
        <taxon>Nocardiopsis</taxon>
    </lineage>
</organism>
<accession>A0ABU7L1I2</accession>
<comment type="caution">
    <text evidence="2">The sequence shown here is derived from an EMBL/GenBank/DDBJ whole genome shotgun (WGS) entry which is preliminary data.</text>
</comment>
<feature type="non-terminal residue" evidence="2">
    <location>
        <position position="79"/>
    </location>
</feature>
<dbReference type="EMBL" id="JAUUCC010000177">
    <property type="protein sequence ID" value="MEE2055406.1"/>
    <property type="molecule type" value="Genomic_DNA"/>
</dbReference>
<reference evidence="2 3" key="1">
    <citation type="submission" date="2023-07" db="EMBL/GenBank/DDBJ databases">
        <authorList>
            <person name="Girao M."/>
            <person name="Carvalho M.F."/>
        </authorList>
    </citation>
    <scope>NUCLEOTIDE SEQUENCE [LARGE SCALE GENOMIC DNA]</scope>
    <source>
        <strain evidence="2 3">66/93</strain>
    </source>
</reference>
<evidence type="ECO:0000313" key="3">
    <source>
        <dbReference type="Proteomes" id="UP001348641"/>
    </source>
</evidence>
<feature type="region of interest" description="Disordered" evidence="1">
    <location>
        <begin position="58"/>
        <end position="79"/>
    </location>
</feature>
<feature type="region of interest" description="Disordered" evidence="1">
    <location>
        <begin position="1"/>
        <end position="46"/>
    </location>
</feature>
<evidence type="ECO:0000313" key="2">
    <source>
        <dbReference type="EMBL" id="MEE2055406.1"/>
    </source>
</evidence>
<sequence length="79" mass="8158">MPSTAPTAPPRRPWTLRARRPPSPAGTPVRAAPGPSTAASPRHPFGWLDGAARIRAAAGLSRRTSPRAADDGLLDLAGT</sequence>
<proteinExistence type="predicted"/>
<dbReference type="Proteomes" id="UP001348641">
    <property type="component" value="Unassembled WGS sequence"/>
</dbReference>
<gene>
    <name evidence="2" type="ORF">Q8A49_33415</name>
</gene>
<protein>
    <submittedName>
        <fullName evidence="2">Uncharacterized protein</fullName>
    </submittedName>
</protein>